<dbReference type="InterPro" id="IPR046960">
    <property type="entry name" value="PPR_At4g14850-like_plant"/>
</dbReference>
<evidence type="ECO:0000313" key="2">
    <source>
        <dbReference type="Proteomes" id="UP000298416"/>
    </source>
</evidence>
<reference evidence="1" key="1">
    <citation type="submission" date="2018-01" db="EMBL/GenBank/DDBJ databases">
        <authorList>
            <person name="Mao J.F."/>
        </authorList>
    </citation>
    <scope>NUCLEOTIDE SEQUENCE</scope>
    <source>
        <strain evidence="1">Huo1</strain>
        <tissue evidence="1">Leaf</tissue>
    </source>
</reference>
<dbReference type="EMBL" id="PNBA02000007">
    <property type="protein sequence ID" value="KAG6418590.1"/>
    <property type="molecule type" value="Genomic_DNA"/>
</dbReference>
<dbReference type="GO" id="GO:0003723">
    <property type="term" value="F:RNA binding"/>
    <property type="evidence" value="ECO:0007669"/>
    <property type="project" value="InterPro"/>
</dbReference>
<evidence type="ECO:0000313" key="1">
    <source>
        <dbReference type="EMBL" id="KAG6418590.1"/>
    </source>
</evidence>
<dbReference type="PANTHER" id="PTHR47926">
    <property type="entry name" value="PENTATRICOPEPTIDE REPEAT-CONTAINING PROTEIN"/>
    <property type="match status" value="1"/>
</dbReference>
<sequence>MQEGCCLYKLIEDLYKNLYLKPNSSNVGTSNCFSLLLIFFPKYEHEWTMLVKGELYTELVKKMLFEPDVDMWLCGALFGACGLHSCLEVGEFAAMRISKVKKDNLAVYSHVSKIYGANGTRSGVFQLKKMIREGQGKKQKTGSWIQSK</sequence>
<keyword evidence="2" id="KW-1185">Reference proteome</keyword>
<organism evidence="1">
    <name type="scientific">Salvia splendens</name>
    <name type="common">Scarlet sage</name>
    <dbReference type="NCBI Taxonomy" id="180675"/>
    <lineage>
        <taxon>Eukaryota</taxon>
        <taxon>Viridiplantae</taxon>
        <taxon>Streptophyta</taxon>
        <taxon>Embryophyta</taxon>
        <taxon>Tracheophyta</taxon>
        <taxon>Spermatophyta</taxon>
        <taxon>Magnoliopsida</taxon>
        <taxon>eudicotyledons</taxon>
        <taxon>Gunneridae</taxon>
        <taxon>Pentapetalae</taxon>
        <taxon>asterids</taxon>
        <taxon>lamiids</taxon>
        <taxon>Lamiales</taxon>
        <taxon>Lamiaceae</taxon>
        <taxon>Nepetoideae</taxon>
        <taxon>Mentheae</taxon>
        <taxon>Salviinae</taxon>
        <taxon>Salvia</taxon>
        <taxon>Salvia subgen. Calosphace</taxon>
        <taxon>core Calosphace</taxon>
    </lineage>
</organism>
<protein>
    <submittedName>
        <fullName evidence="1">Uncharacterized protein</fullName>
    </submittedName>
</protein>
<dbReference type="AlphaFoldDB" id="A0A8X8XQB1"/>
<comment type="caution">
    <text evidence="1">The sequence shown here is derived from an EMBL/GenBank/DDBJ whole genome shotgun (WGS) entry which is preliminary data.</text>
</comment>
<proteinExistence type="predicted"/>
<dbReference type="Proteomes" id="UP000298416">
    <property type="component" value="Unassembled WGS sequence"/>
</dbReference>
<name>A0A8X8XQB1_SALSN</name>
<dbReference type="GO" id="GO:0009451">
    <property type="term" value="P:RNA modification"/>
    <property type="evidence" value="ECO:0007669"/>
    <property type="project" value="InterPro"/>
</dbReference>
<accession>A0A8X8XQB1</accession>
<gene>
    <name evidence="1" type="ORF">SASPL_120794</name>
</gene>
<dbReference type="PANTHER" id="PTHR47926:SF433">
    <property type="entry name" value="PENTATRICOPEPTIDE REPEAT-CONTAINING PROTEIN"/>
    <property type="match status" value="1"/>
</dbReference>
<reference evidence="1" key="2">
    <citation type="submission" date="2020-08" db="EMBL/GenBank/DDBJ databases">
        <title>Plant Genome Project.</title>
        <authorList>
            <person name="Zhang R.-G."/>
        </authorList>
    </citation>
    <scope>NUCLEOTIDE SEQUENCE</scope>
    <source>
        <strain evidence="1">Huo1</strain>
        <tissue evidence="1">Leaf</tissue>
    </source>
</reference>